<dbReference type="OrthoDB" id="9808976at2"/>
<gene>
    <name evidence="2" type="ORF">CFX0092_A0268</name>
</gene>
<dbReference type="Gene3D" id="3.40.630.30">
    <property type="match status" value="1"/>
</dbReference>
<feature type="domain" description="BioF2-like acetyltransferase" evidence="1">
    <location>
        <begin position="172"/>
        <end position="315"/>
    </location>
</feature>
<dbReference type="InterPro" id="IPR038740">
    <property type="entry name" value="BioF2-like_GNAT_dom"/>
</dbReference>
<name>A0A160SZK4_9CHLR</name>
<dbReference type="InterPro" id="IPR016181">
    <property type="entry name" value="Acyl_CoA_acyltransferase"/>
</dbReference>
<dbReference type="RefSeq" id="WP_095041797.1">
    <property type="nucleotide sequence ID" value="NZ_LN890655.1"/>
</dbReference>
<evidence type="ECO:0000259" key="1">
    <source>
        <dbReference type="Pfam" id="PF13480"/>
    </source>
</evidence>
<protein>
    <recommendedName>
        <fullName evidence="1">BioF2-like acetyltransferase domain-containing protein</fullName>
    </recommendedName>
</protein>
<evidence type="ECO:0000313" key="3">
    <source>
        <dbReference type="Proteomes" id="UP000215027"/>
    </source>
</evidence>
<dbReference type="Proteomes" id="UP000215027">
    <property type="component" value="Chromosome I"/>
</dbReference>
<keyword evidence="3" id="KW-1185">Reference proteome</keyword>
<dbReference type="AlphaFoldDB" id="A0A160SZK4"/>
<dbReference type="Pfam" id="PF13480">
    <property type="entry name" value="Acetyltransf_6"/>
    <property type="match status" value="1"/>
</dbReference>
<dbReference type="EMBL" id="LN890655">
    <property type="protein sequence ID" value="CUS02149.2"/>
    <property type="molecule type" value="Genomic_DNA"/>
</dbReference>
<proteinExistence type="predicted"/>
<dbReference type="SUPFAM" id="SSF55729">
    <property type="entry name" value="Acyl-CoA N-acyltransferases (Nat)"/>
    <property type="match status" value="1"/>
</dbReference>
<sequence length="335" mass="37560">MRTELIVGDSAFTTLSAEWDALATRGMTDTPFQTLAYQRAWWNHVRPPDATLLTAVTRDDDGQLAGIGCFFLVGDTLHFNGCVEETDYLDLIASAEQAEAVWQATLACLTAADAPPWRCLDLCNVPAVSPTRTILPALAQEPHYKFSESIIEVCPVIPLPATFDAYLETLDSKQRRELSRKLRRAEGAEVVTTTIDGTTDIDREVDSFLDLLQRSTFEKRDWLNEGRRALFHEVARAAQAAGTLQLMFTAVEDRRAATLFNFDYKDRIWVYNSGLDPNAFAALSPGQVLTAAAVERAIQLGRHEFDFLRGSEEYKYRFGAQDTQIFRLHIERSGL</sequence>
<organism evidence="2 3">
    <name type="scientific">Candidatus Promineifilum breve</name>
    <dbReference type="NCBI Taxonomy" id="1806508"/>
    <lineage>
        <taxon>Bacteria</taxon>
        <taxon>Bacillati</taxon>
        <taxon>Chloroflexota</taxon>
        <taxon>Ardenticatenia</taxon>
        <taxon>Candidatus Promineifilales</taxon>
        <taxon>Candidatus Promineifilaceae</taxon>
        <taxon>Candidatus Promineifilum</taxon>
    </lineage>
</organism>
<reference evidence="2" key="1">
    <citation type="submission" date="2016-01" db="EMBL/GenBank/DDBJ databases">
        <authorList>
            <person name="Mcilroy J.S."/>
            <person name="Karst M S."/>
            <person name="Albertsen M."/>
        </authorList>
    </citation>
    <scope>NUCLEOTIDE SEQUENCE</scope>
    <source>
        <strain evidence="2">Cfx-K</strain>
    </source>
</reference>
<dbReference type="KEGG" id="pbf:CFX0092_A0268"/>
<evidence type="ECO:0000313" key="2">
    <source>
        <dbReference type="EMBL" id="CUS02149.2"/>
    </source>
</evidence>
<accession>A0A160SZK4</accession>